<dbReference type="GO" id="GO:0005680">
    <property type="term" value="C:anaphase-promoting complex"/>
    <property type="evidence" value="ECO:0007669"/>
    <property type="project" value="TreeGrafter"/>
</dbReference>
<dbReference type="SMART" id="SM00320">
    <property type="entry name" value="WD40"/>
    <property type="match status" value="5"/>
</dbReference>
<dbReference type="EMBL" id="KN838583">
    <property type="protein sequence ID" value="KIK03137.1"/>
    <property type="molecule type" value="Genomic_DNA"/>
</dbReference>
<evidence type="ECO:0000256" key="6">
    <source>
        <dbReference type="ARBA" id="ARBA00023306"/>
    </source>
</evidence>
<keyword evidence="5" id="KW-0498">Mitosis</keyword>
<protein>
    <submittedName>
        <fullName evidence="10">Unplaced genomic scaffold K443scaffold_48, whole genome shotgun sequence</fullName>
    </submittedName>
</protein>
<evidence type="ECO:0000259" key="9">
    <source>
        <dbReference type="Pfam" id="PF24807"/>
    </source>
</evidence>
<dbReference type="AlphaFoldDB" id="A0A0C9XZI1"/>
<name>A0A0C9XZI1_9AGAR</name>
<dbReference type="OrthoDB" id="10263272at2759"/>
<dbReference type="Proteomes" id="UP000054477">
    <property type="component" value="Unassembled WGS sequence"/>
</dbReference>
<dbReference type="InterPro" id="IPR056150">
    <property type="entry name" value="WD40_CDC20-Fz"/>
</dbReference>
<evidence type="ECO:0000256" key="7">
    <source>
        <dbReference type="PROSITE-ProRule" id="PRU00221"/>
    </source>
</evidence>
<comment type="similarity">
    <text evidence="1">Belongs to the WD repeat CDC20/Fizzy family.</text>
</comment>
<dbReference type="GO" id="GO:1990757">
    <property type="term" value="F:ubiquitin ligase activator activity"/>
    <property type="evidence" value="ECO:0007669"/>
    <property type="project" value="TreeGrafter"/>
</dbReference>
<dbReference type="InterPro" id="IPR001680">
    <property type="entry name" value="WD40_rpt"/>
</dbReference>
<dbReference type="PROSITE" id="PS50082">
    <property type="entry name" value="WD_REPEATS_2"/>
    <property type="match status" value="1"/>
</dbReference>
<dbReference type="GO" id="GO:0031145">
    <property type="term" value="P:anaphase-promoting complex-dependent catabolic process"/>
    <property type="evidence" value="ECO:0007669"/>
    <property type="project" value="TreeGrafter"/>
</dbReference>
<evidence type="ECO:0000256" key="4">
    <source>
        <dbReference type="ARBA" id="ARBA00022737"/>
    </source>
</evidence>
<dbReference type="PANTHER" id="PTHR19918">
    <property type="entry name" value="CELL DIVISION CYCLE 20 CDC20 FIZZY -RELATED"/>
    <property type="match status" value="1"/>
</dbReference>
<dbReference type="SUPFAM" id="SSF50978">
    <property type="entry name" value="WD40 repeat-like"/>
    <property type="match status" value="1"/>
</dbReference>
<feature type="region of interest" description="Disordered" evidence="8">
    <location>
        <begin position="1"/>
        <end position="39"/>
    </location>
</feature>
<evidence type="ECO:0000256" key="3">
    <source>
        <dbReference type="ARBA" id="ARBA00022618"/>
    </source>
</evidence>
<dbReference type="GO" id="GO:0051301">
    <property type="term" value="P:cell division"/>
    <property type="evidence" value="ECO:0007669"/>
    <property type="project" value="UniProtKB-KW"/>
</dbReference>
<dbReference type="HOGENOM" id="CLU_014831_6_0_1"/>
<keyword evidence="3" id="KW-0132">Cell division</keyword>
<dbReference type="PANTHER" id="PTHR19918:SF8">
    <property type="entry name" value="FI02843P"/>
    <property type="match status" value="1"/>
</dbReference>
<keyword evidence="2 7" id="KW-0853">WD repeat</keyword>
<dbReference type="GO" id="GO:1905786">
    <property type="term" value="P:positive regulation of anaphase-promoting complex-dependent catabolic process"/>
    <property type="evidence" value="ECO:0007669"/>
    <property type="project" value="TreeGrafter"/>
</dbReference>
<reference evidence="11" key="2">
    <citation type="submission" date="2015-01" db="EMBL/GenBank/DDBJ databases">
        <title>Evolutionary Origins and Diversification of the Mycorrhizal Mutualists.</title>
        <authorList>
            <consortium name="DOE Joint Genome Institute"/>
            <consortium name="Mycorrhizal Genomics Consortium"/>
            <person name="Kohler A."/>
            <person name="Kuo A."/>
            <person name="Nagy L.G."/>
            <person name="Floudas D."/>
            <person name="Copeland A."/>
            <person name="Barry K.W."/>
            <person name="Cichocki N."/>
            <person name="Veneault-Fourrey C."/>
            <person name="LaButti K."/>
            <person name="Lindquist E.A."/>
            <person name="Lipzen A."/>
            <person name="Lundell T."/>
            <person name="Morin E."/>
            <person name="Murat C."/>
            <person name="Riley R."/>
            <person name="Ohm R."/>
            <person name="Sun H."/>
            <person name="Tunlid A."/>
            <person name="Henrissat B."/>
            <person name="Grigoriev I.V."/>
            <person name="Hibbett D.S."/>
            <person name="Martin F."/>
        </authorList>
    </citation>
    <scope>NUCLEOTIDE SEQUENCE [LARGE SCALE GENOMIC DNA]</scope>
    <source>
        <strain evidence="11">LaAM-08-1</strain>
    </source>
</reference>
<dbReference type="Pfam" id="PF24807">
    <property type="entry name" value="WD40_CDC20-Fz"/>
    <property type="match status" value="1"/>
</dbReference>
<keyword evidence="6" id="KW-0131">Cell cycle</keyword>
<evidence type="ECO:0000313" key="11">
    <source>
        <dbReference type="Proteomes" id="UP000054477"/>
    </source>
</evidence>
<reference evidence="10 11" key="1">
    <citation type="submission" date="2014-04" db="EMBL/GenBank/DDBJ databases">
        <authorList>
            <consortium name="DOE Joint Genome Institute"/>
            <person name="Kuo A."/>
            <person name="Kohler A."/>
            <person name="Nagy L.G."/>
            <person name="Floudas D."/>
            <person name="Copeland A."/>
            <person name="Barry K.W."/>
            <person name="Cichocki N."/>
            <person name="Veneault-Fourrey C."/>
            <person name="LaButti K."/>
            <person name="Lindquist E.A."/>
            <person name="Lipzen A."/>
            <person name="Lundell T."/>
            <person name="Morin E."/>
            <person name="Murat C."/>
            <person name="Sun H."/>
            <person name="Tunlid A."/>
            <person name="Henrissat B."/>
            <person name="Grigoriev I.V."/>
            <person name="Hibbett D.S."/>
            <person name="Martin F."/>
            <person name="Nordberg H.P."/>
            <person name="Cantor M.N."/>
            <person name="Hua S.X."/>
        </authorList>
    </citation>
    <scope>NUCLEOTIDE SEQUENCE [LARGE SCALE GENOMIC DNA]</scope>
    <source>
        <strain evidence="10 11">LaAM-08-1</strain>
    </source>
</reference>
<feature type="repeat" description="WD" evidence="7">
    <location>
        <begin position="293"/>
        <end position="325"/>
    </location>
</feature>
<sequence length="523" mass="57535">MNSATNANDCLFKTPLGPGSSRKRTHASVTNLHSHKRRRVSMASMDLSREFGMESSSGEPVSTSAVDRFVPLRPKTFLPLNITPRTNRICKKFGLADDKIFNFRDDTEISSSSNSEDNAFGLLRRSVSSLFITPPAIRASSVVENLAKRRQCSMTLDSPGIPTDPSAYPISWSKKNLIAVACGKDVFYQNLGTKVVSHLFKCTLPPPADIYAIEWGEQMTENYLAAGNSMGWIQVWDAGVEGASKILVRIWGDQTEFTPIKSFGWNGNILTVGKGDGTISLYDVRAQDKVAKTSQHRKPVLGLRWSGDGTYLASGDAEGMVHVWDKRACKSLLDIGTASPKMRHKAGVKAIAWCPWKSDLFATGSYSPEGKIRFWSTSEIAHCPKPLDTLSLNTGVLSLQWSPHCKELLSTHGCSFTQPLSRRRSSLGIASREQARQIAVTPSVVVHSPLTNSIAVHEYPSGKRLLSLTHAHMSAVTHSCLSPDGENVFTACPKEETIKMWQVWSKPSTSSRKESAFDKFAIR</sequence>
<evidence type="ECO:0000256" key="1">
    <source>
        <dbReference type="ARBA" id="ARBA00006445"/>
    </source>
</evidence>
<evidence type="ECO:0000256" key="8">
    <source>
        <dbReference type="SAM" id="MobiDB-lite"/>
    </source>
</evidence>
<evidence type="ECO:0000313" key="10">
    <source>
        <dbReference type="EMBL" id="KIK03137.1"/>
    </source>
</evidence>
<organism evidence="10 11">
    <name type="scientific">Laccaria amethystina LaAM-08-1</name>
    <dbReference type="NCBI Taxonomy" id="1095629"/>
    <lineage>
        <taxon>Eukaryota</taxon>
        <taxon>Fungi</taxon>
        <taxon>Dikarya</taxon>
        <taxon>Basidiomycota</taxon>
        <taxon>Agaricomycotina</taxon>
        <taxon>Agaricomycetes</taxon>
        <taxon>Agaricomycetidae</taxon>
        <taxon>Agaricales</taxon>
        <taxon>Agaricineae</taxon>
        <taxon>Hydnangiaceae</taxon>
        <taxon>Laccaria</taxon>
    </lineage>
</organism>
<keyword evidence="11" id="KW-1185">Reference proteome</keyword>
<dbReference type="GO" id="GO:0010997">
    <property type="term" value="F:anaphase-promoting complex binding"/>
    <property type="evidence" value="ECO:0007669"/>
    <property type="project" value="InterPro"/>
</dbReference>
<dbReference type="InterPro" id="IPR015943">
    <property type="entry name" value="WD40/YVTN_repeat-like_dom_sf"/>
</dbReference>
<gene>
    <name evidence="10" type="ORF">K443DRAFT_676984</name>
</gene>
<proteinExistence type="inferred from homology"/>
<dbReference type="InterPro" id="IPR036322">
    <property type="entry name" value="WD40_repeat_dom_sf"/>
</dbReference>
<dbReference type="InterPro" id="IPR033010">
    <property type="entry name" value="Cdc20/Fizzy"/>
</dbReference>
<dbReference type="PROSITE" id="PS50294">
    <property type="entry name" value="WD_REPEATS_REGION"/>
    <property type="match status" value="1"/>
</dbReference>
<dbReference type="Gene3D" id="2.130.10.10">
    <property type="entry name" value="YVTN repeat-like/Quinoprotein amine dehydrogenase"/>
    <property type="match status" value="1"/>
</dbReference>
<feature type="domain" description="CDC20/Fizzy WD40" evidence="9">
    <location>
        <begin position="156"/>
        <end position="501"/>
    </location>
</feature>
<evidence type="ECO:0000256" key="5">
    <source>
        <dbReference type="ARBA" id="ARBA00022776"/>
    </source>
</evidence>
<keyword evidence="4" id="KW-0677">Repeat</keyword>
<dbReference type="STRING" id="1095629.A0A0C9XZI1"/>
<evidence type="ECO:0000256" key="2">
    <source>
        <dbReference type="ARBA" id="ARBA00022574"/>
    </source>
</evidence>
<accession>A0A0C9XZI1</accession>